<accession>A0A7W6NN99</accession>
<dbReference type="EMBL" id="JACIDM010000001">
    <property type="protein sequence ID" value="MBB4081573.1"/>
    <property type="molecule type" value="Genomic_DNA"/>
</dbReference>
<dbReference type="Proteomes" id="UP000529946">
    <property type="component" value="Unassembled WGS sequence"/>
</dbReference>
<comment type="caution">
    <text evidence="2">The sequence shown here is derived from an EMBL/GenBank/DDBJ whole genome shotgun (WGS) entry which is preliminary data.</text>
</comment>
<gene>
    <name evidence="2" type="ORF">GGR12_000412</name>
</gene>
<sequence length="101" mass="11570">MWLLTGFFVLFALNGLAFAMALYVDHRARRRIRARELPASMPWLLQWFGWGIDPFYLFSPAFPRLQDRTTRWLVWPLRIAVGANVIAVGAVVAVLLGWIPG</sequence>
<evidence type="ECO:0000313" key="2">
    <source>
        <dbReference type="EMBL" id="MBB4081573.1"/>
    </source>
</evidence>
<keyword evidence="1" id="KW-0472">Membrane</keyword>
<evidence type="ECO:0000313" key="3">
    <source>
        <dbReference type="Proteomes" id="UP000529946"/>
    </source>
</evidence>
<organism evidence="2 3">
    <name type="scientific">Brevundimonas lenta</name>
    <dbReference type="NCBI Taxonomy" id="424796"/>
    <lineage>
        <taxon>Bacteria</taxon>
        <taxon>Pseudomonadati</taxon>
        <taxon>Pseudomonadota</taxon>
        <taxon>Alphaproteobacteria</taxon>
        <taxon>Caulobacterales</taxon>
        <taxon>Caulobacteraceae</taxon>
        <taxon>Brevundimonas</taxon>
    </lineage>
</organism>
<keyword evidence="3" id="KW-1185">Reference proteome</keyword>
<protein>
    <submittedName>
        <fullName evidence="2">Uncharacterized protein</fullName>
    </submittedName>
</protein>
<feature type="transmembrane region" description="Helical" evidence="1">
    <location>
        <begin position="75"/>
        <end position="99"/>
    </location>
</feature>
<dbReference type="AlphaFoldDB" id="A0A7W6NN99"/>
<dbReference type="RefSeq" id="WP_183202380.1">
    <property type="nucleotide sequence ID" value="NZ_BAAAER010000002.1"/>
</dbReference>
<name>A0A7W6NN99_9CAUL</name>
<proteinExistence type="predicted"/>
<keyword evidence="1" id="KW-1133">Transmembrane helix</keyword>
<reference evidence="2 3" key="1">
    <citation type="submission" date="2020-08" db="EMBL/GenBank/DDBJ databases">
        <title>Genomic Encyclopedia of Type Strains, Phase IV (KMG-IV): sequencing the most valuable type-strain genomes for metagenomic binning, comparative biology and taxonomic classification.</title>
        <authorList>
            <person name="Goeker M."/>
        </authorList>
    </citation>
    <scope>NUCLEOTIDE SEQUENCE [LARGE SCALE GENOMIC DNA]</scope>
    <source>
        <strain evidence="2 3">DSM 23960</strain>
    </source>
</reference>
<evidence type="ECO:0000256" key="1">
    <source>
        <dbReference type="SAM" id="Phobius"/>
    </source>
</evidence>
<keyword evidence="1" id="KW-0812">Transmembrane</keyword>